<keyword evidence="4" id="KW-0472">Membrane</keyword>
<dbReference type="InterPro" id="IPR036972">
    <property type="entry name" value="Cyt_c_oxidase_su5b_sf"/>
</dbReference>
<organism evidence="5 6">
    <name type="scientific">Mortierella alpina</name>
    <name type="common">Oleaginous fungus</name>
    <name type="synonym">Mortierella renispora</name>
    <dbReference type="NCBI Taxonomy" id="64518"/>
    <lineage>
        <taxon>Eukaryota</taxon>
        <taxon>Fungi</taxon>
        <taxon>Fungi incertae sedis</taxon>
        <taxon>Mucoromycota</taxon>
        <taxon>Mortierellomycotina</taxon>
        <taxon>Mortierellomycetes</taxon>
        <taxon>Mortierellales</taxon>
        <taxon>Mortierellaceae</taxon>
        <taxon>Mortierella</taxon>
    </lineage>
</organism>
<name>A0A9P6IYK0_MORAP</name>
<dbReference type="SUPFAM" id="SSF57802">
    <property type="entry name" value="Rubredoxin-like"/>
    <property type="match status" value="1"/>
</dbReference>
<dbReference type="PANTHER" id="PTHR10122:SF0">
    <property type="entry name" value="CYTOCHROME C OXIDASE SUBUNIT 5B, ISOFORM A-RELATED"/>
    <property type="match status" value="1"/>
</dbReference>
<gene>
    <name evidence="5" type="primary">COX4_1</name>
    <name evidence="5" type="ORF">BGZ70_000066</name>
</gene>
<feature type="binding site" evidence="3">
    <location>
        <position position="703"/>
    </location>
    <ligand>
        <name>Zn(2+)</name>
        <dbReference type="ChEBI" id="CHEBI:29105"/>
    </ligand>
</feature>
<feature type="binding site" evidence="3">
    <location>
        <position position="687"/>
    </location>
    <ligand>
        <name>Zn(2+)</name>
        <dbReference type="ChEBI" id="CHEBI:29105"/>
    </ligand>
</feature>
<dbReference type="Pfam" id="PF01215">
    <property type="entry name" value="COX5B"/>
    <property type="match status" value="1"/>
</dbReference>
<feature type="transmembrane region" description="Helical" evidence="4">
    <location>
        <begin position="255"/>
        <end position="275"/>
    </location>
</feature>
<dbReference type="EMBL" id="JAAAHY010001006">
    <property type="protein sequence ID" value="KAF9953890.1"/>
    <property type="molecule type" value="Genomic_DNA"/>
</dbReference>
<keyword evidence="6" id="KW-1185">Reference proteome</keyword>
<evidence type="ECO:0000256" key="3">
    <source>
        <dbReference type="PIRSR" id="PIRSR602124-2"/>
    </source>
</evidence>
<dbReference type="Gene3D" id="2.60.11.10">
    <property type="entry name" value="Cytochrome c oxidase, subunit Vb"/>
    <property type="match status" value="1"/>
</dbReference>
<feature type="binding site" evidence="3">
    <location>
        <position position="706"/>
    </location>
    <ligand>
        <name>Zn(2+)</name>
        <dbReference type="ChEBI" id="CHEBI:29105"/>
    </ligand>
</feature>
<proteinExistence type="predicted"/>
<comment type="caution">
    <text evidence="5">The sequence shown here is derived from an EMBL/GenBank/DDBJ whole genome shotgun (WGS) entry which is preliminary data.</text>
</comment>
<dbReference type="OrthoDB" id="3339358at2759"/>
<dbReference type="GO" id="GO:0006123">
    <property type="term" value="P:mitochondrial electron transport, cytochrome c to oxygen"/>
    <property type="evidence" value="ECO:0007669"/>
    <property type="project" value="InterPro"/>
</dbReference>
<evidence type="ECO:0000313" key="6">
    <source>
        <dbReference type="Proteomes" id="UP000738359"/>
    </source>
</evidence>
<dbReference type="GO" id="GO:0045277">
    <property type="term" value="C:respiratory chain complex IV"/>
    <property type="evidence" value="ECO:0007669"/>
    <property type="project" value="InterPro"/>
</dbReference>
<keyword evidence="4" id="KW-0812">Transmembrane</keyword>
<protein>
    <submittedName>
        <fullName evidence="5">Cytochrome c oxidase subunit 4</fullName>
    </submittedName>
</protein>
<dbReference type="CDD" id="cd00924">
    <property type="entry name" value="Cyt_c_Oxidase_Vb"/>
    <property type="match status" value="1"/>
</dbReference>
<dbReference type="PROSITE" id="PS51359">
    <property type="entry name" value="COX5B_2"/>
    <property type="match status" value="1"/>
</dbReference>
<evidence type="ECO:0000256" key="4">
    <source>
        <dbReference type="SAM" id="Phobius"/>
    </source>
</evidence>
<evidence type="ECO:0000256" key="1">
    <source>
        <dbReference type="ARBA" id="ARBA00022723"/>
    </source>
</evidence>
<reference evidence="5" key="1">
    <citation type="journal article" date="2020" name="Fungal Divers.">
        <title>Resolving the Mortierellaceae phylogeny through synthesis of multi-gene phylogenetics and phylogenomics.</title>
        <authorList>
            <person name="Vandepol N."/>
            <person name="Liber J."/>
            <person name="Desiro A."/>
            <person name="Na H."/>
            <person name="Kennedy M."/>
            <person name="Barry K."/>
            <person name="Grigoriev I.V."/>
            <person name="Miller A.N."/>
            <person name="O'Donnell K."/>
            <person name="Stajich J.E."/>
            <person name="Bonito G."/>
        </authorList>
    </citation>
    <scope>NUCLEOTIDE SEQUENCE</scope>
    <source>
        <strain evidence="5">CK1249</strain>
    </source>
</reference>
<keyword evidence="2 3" id="KW-0862">Zinc</keyword>
<dbReference type="Proteomes" id="UP000738359">
    <property type="component" value="Unassembled WGS sequence"/>
</dbReference>
<dbReference type="GO" id="GO:0046872">
    <property type="term" value="F:metal ion binding"/>
    <property type="evidence" value="ECO:0007669"/>
    <property type="project" value="UniProtKB-KW"/>
</dbReference>
<feature type="transmembrane region" description="Helical" evidence="4">
    <location>
        <begin position="332"/>
        <end position="353"/>
    </location>
</feature>
<evidence type="ECO:0000256" key="2">
    <source>
        <dbReference type="ARBA" id="ARBA00022833"/>
    </source>
</evidence>
<dbReference type="AlphaFoldDB" id="A0A9P6IYK0"/>
<dbReference type="InterPro" id="IPR002124">
    <property type="entry name" value="Cyt_c_oxidase_su5b"/>
</dbReference>
<sequence length="731" mass="80386">MTASLTPPQSPTAFQLKTFSSSAPPTPPLSTVVAVGTPGSQPSSTTSSYFPNTALQSPSISILDLLSQPVTRSVLVFTIILSIVALGGNFPEHCTAPTHVLFSREYVSLLASPFVIPLTPSLLEAAQVSLGSSLFLATSNLLSLSLFEDHLTGIFNGDGSRIFRNLFLSVLGLTMFLRQFMGFIFSRATGWHIPELFFSDSMFECNLGLSPYLFALLAVQSLFAFSNERSASFWNLRRTHIQLVLCLINAAPKTVVWWAGAGMIVGLFAALVISFQRRLGRWGGKVKTSAFEKQLWETEAFEAMLEEDEAFSDSTMTNDVSMFRERKTGTSGWMALAYVLPTILLALLVLIGANQLHTFRPDVPNSVLNNSVEPQTPYLLTLVLMTAPRKRGTTYIKETLSSYLANFPDEEVDPLYSRIQIVVYTHFTDFPGYDDAKAYFDTIPKARKHVKWIRESGAEKNQRKHLVSAMRIIGTSEDSVYLGVMEDDFPFCEGGWQEMLNTLYLANEKVQDHCGVFVGTGGSGLIFKRSVALTASFILEGDMQTAAQGLRAPPPDISLQDCLMGKHEFCTSCAGTMVTSRTLLQKHLGYNSSTSGDGYDKNQFQCGHGEVKVKQGPGAAPGAIPTDLDQSTGLERAELLGKMQGKDIFDLAPLEVNVRGTKTNPTIIRSRDPVRYVGCTGVPGETHETNWLVIDQTHDFDRCDQCGNVYKWSAYEADENFPGIGKDGHHH</sequence>
<accession>A0A9P6IYK0</accession>
<keyword evidence="4" id="KW-1133">Transmembrane helix</keyword>
<dbReference type="PANTHER" id="PTHR10122">
    <property type="entry name" value="CYTOCHROME C OXIDASE SUBUNIT 5B, MITOCHONDRIAL"/>
    <property type="match status" value="1"/>
</dbReference>
<feature type="binding site" evidence="3">
    <location>
        <position position="679"/>
    </location>
    <ligand>
        <name>Zn(2+)</name>
        <dbReference type="ChEBI" id="CHEBI:29105"/>
    </ligand>
</feature>
<keyword evidence="1 3" id="KW-0479">Metal-binding</keyword>
<dbReference type="GO" id="GO:0005740">
    <property type="term" value="C:mitochondrial envelope"/>
    <property type="evidence" value="ECO:0007669"/>
    <property type="project" value="InterPro"/>
</dbReference>
<evidence type="ECO:0000313" key="5">
    <source>
        <dbReference type="EMBL" id="KAF9953890.1"/>
    </source>
</evidence>